<protein>
    <recommendedName>
        <fullName evidence="2">N-acetyltransferase domain-containing protein</fullName>
    </recommendedName>
</protein>
<gene>
    <name evidence="3" type="ORF">DM02DRAFT_1623</name>
</gene>
<name>A0A2V1ECL8_9PLEO</name>
<evidence type="ECO:0000259" key="2">
    <source>
        <dbReference type="Pfam" id="PF13302"/>
    </source>
</evidence>
<evidence type="ECO:0000313" key="4">
    <source>
        <dbReference type="Proteomes" id="UP000244855"/>
    </source>
</evidence>
<dbReference type="PANTHER" id="PTHR43792:SF1">
    <property type="entry name" value="N-ACETYLTRANSFERASE DOMAIN-CONTAINING PROTEIN"/>
    <property type="match status" value="1"/>
</dbReference>
<dbReference type="OrthoDB" id="630895at2759"/>
<evidence type="ECO:0000313" key="3">
    <source>
        <dbReference type="EMBL" id="PVI08368.1"/>
    </source>
</evidence>
<dbReference type="InterPro" id="IPR000182">
    <property type="entry name" value="GNAT_dom"/>
</dbReference>
<dbReference type="AlphaFoldDB" id="A0A2V1ECL8"/>
<dbReference type="InterPro" id="IPR016181">
    <property type="entry name" value="Acyl_CoA_acyltransferase"/>
</dbReference>
<accession>A0A2V1ECL8</accession>
<feature type="region of interest" description="Disordered" evidence="1">
    <location>
        <begin position="116"/>
        <end position="139"/>
    </location>
</feature>
<dbReference type="SUPFAM" id="SSF55729">
    <property type="entry name" value="Acyl-CoA N-acyltransferases (Nat)"/>
    <property type="match status" value="1"/>
</dbReference>
<dbReference type="InterPro" id="IPR051531">
    <property type="entry name" value="N-acetyltransferase"/>
</dbReference>
<keyword evidence="4" id="KW-1185">Reference proteome</keyword>
<reference evidence="3 4" key="1">
    <citation type="journal article" date="2018" name="Sci. Rep.">
        <title>Comparative genomics provides insights into the lifestyle and reveals functional heterogeneity of dark septate endophytic fungi.</title>
        <authorList>
            <person name="Knapp D.G."/>
            <person name="Nemeth J.B."/>
            <person name="Barry K."/>
            <person name="Hainaut M."/>
            <person name="Henrissat B."/>
            <person name="Johnson J."/>
            <person name="Kuo A."/>
            <person name="Lim J.H.P."/>
            <person name="Lipzen A."/>
            <person name="Nolan M."/>
            <person name="Ohm R.A."/>
            <person name="Tamas L."/>
            <person name="Grigoriev I.V."/>
            <person name="Spatafora J.W."/>
            <person name="Nagy L.G."/>
            <person name="Kovacs G.M."/>
        </authorList>
    </citation>
    <scope>NUCLEOTIDE SEQUENCE [LARGE SCALE GENOMIC DNA]</scope>
    <source>
        <strain evidence="3 4">DSE2036</strain>
    </source>
</reference>
<proteinExistence type="predicted"/>
<feature type="domain" description="N-acetyltransferase" evidence="2">
    <location>
        <begin position="39"/>
        <end position="216"/>
    </location>
</feature>
<dbReference type="PANTHER" id="PTHR43792">
    <property type="entry name" value="GNAT FAMILY, PUTATIVE (AFU_ORTHOLOGUE AFUA_3G00765)-RELATED-RELATED"/>
    <property type="match status" value="1"/>
</dbReference>
<dbReference type="EMBL" id="KZ805300">
    <property type="protein sequence ID" value="PVI08368.1"/>
    <property type="molecule type" value="Genomic_DNA"/>
</dbReference>
<dbReference type="Proteomes" id="UP000244855">
    <property type="component" value="Unassembled WGS sequence"/>
</dbReference>
<sequence>MPDSTPTTTPKDGGLTIPPTISTPRLLLKRMNDTTSPQQANWFHRFWTDDDCTTWSVQGKTTSPEDSLERMKQHNDKFDMITFAVFAKDVPPEEGYPDDPGRLVGNIGLRRLKATLPPFPREESAGASGGKENEGEGRKKRLDVRSLGYAYFSHAWGKGYATEAGKAVLDTYEAAVKEKLASSSDSEEEEVEYWVEAGWDKDNPASGNVIAKLGFKEVGWYVEETDELIFLGGKWRGPGYWIWGKWVG</sequence>
<dbReference type="Pfam" id="PF13302">
    <property type="entry name" value="Acetyltransf_3"/>
    <property type="match status" value="1"/>
</dbReference>
<evidence type="ECO:0000256" key="1">
    <source>
        <dbReference type="SAM" id="MobiDB-lite"/>
    </source>
</evidence>
<dbReference type="Gene3D" id="3.40.630.30">
    <property type="match status" value="1"/>
</dbReference>
<organism evidence="3 4">
    <name type="scientific">Periconia macrospinosa</name>
    <dbReference type="NCBI Taxonomy" id="97972"/>
    <lineage>
        <taxon>Eukaryota</taxon>
        <taxon>Fungi</taxon>
        <taxon>Dikarya</taxon>
        <taxon>Ascomycota</taxon>
        <taxon>Pezizomycotina</taxon>
        <taxon>Dothideomycetes</taxon>
        <taxon>Pleosporomycetidae</taxon>
        <taxon>Pleosporales</taxon>
        <taxon>Massarineae</taxon>
        <taxon>Periconiaceae</taxon>
        <taxon>Periconia</taxon>
    </lineage>
</organism>
<dbReference type="GO" id="GO:0016747">
    <property type="term" value="F:acyltransferase activity, transferring groups other than amino-acyl groups"/>
    <property type="evidence" value="ECO:0007669"/>
    <property type="project" value="InterPro"/>
</dbReference>